<dbReference type="InterPro" id="IPR013099">
    <property type="entry name" value="K_chnl_dom"/>
</dbReference>
<feature type="transmembrane region" description="Helical" evidence="9">
    <location>
        <begin position="136"/>
        <end position="154"/>
    </location>
</feature>
<sequence length="299" mass="33475">MADRPFVESPEKHTARLLISWGVRFTRLLGIGGVADHENRAAQRWAVRLELPLLLISLWIPVQWYLEHTGQVEAGQGFWVDQLIWGFFLVEQLMLLALVKDKLFYLKTNWLLVAVVAIGLPLILIEAVAFMLGLRLLRVLLVLITALRLGRRYFRELGRHVFFAIGLMTAFLLVLAGSLMPVLDPQTFDDFSDGAWWALVTLSTVGYGDLVPQTAAARAMGFVFVGVAVVWLALISASTAAFLVGLRMEASSQDEERIDMQILRRLDRIESLLEQERAARQEQGDRGADSGTGHEPPGR</sequence>
<feature type="transmembrane region" description="Helical" evidence="9">
    <location>
        <begin position="161"/>
        <end position="182"/>
    </location>
</feature>
<feature type="transmembrane region" description="Helical" evidence="9">
    <location>
        <begin position="222"/>
        <end position="246"/>
    </location>
</feature>
<evidence type="ECO:0000256" key="8">
    <source>
        <dbReference type="SAM" id="MobiDB-lite"/>
    </source>
</evidence>
<dbReference type="SUPFAM" id="SSF81324">
    <property type="entry name" value="Voltage-gated potassium channels"/>
    <property type="match status" value="1"/>
</dbReference>
<accession>A0ABZ0Z073</accession>
<keyword evidence="5" id="KW-0406">Ion transport</keyword>
<feature type="transmembrane region" description="Helical" evidence="9">
    <location>
        <begin position="49"/>
        <end position="66"/>
    </location>
</feature>
<evidence type="ECO:0000313" key="12">
    <source>
        <dbReference type="Proteomes" id="UP001327459"/>
    </source>
</evidence>
<feature type="transmembrane region" description="Helical" evidence="9">
    <location>
        <begin position="110"/>
        <end position="130"/>
    </location>
</feature>
<dbReference type="Gene3D" id="1.20.120.350">
    <property type="entry name" value="Voltage-gated potassium channels. Chain C"/>
    <property type="match status" value="1"/>
</dbReference>
<name>A0ABZ0Z073_9GAMM</name>
<feature type="compositionally biased region" description="Basic and acidic residues" evidence="8">
    <location>
        <begin position="277"/>
        <end position="288"/>
    </location>
</feature>
<gene>
    <name evidence="11" type="ORF">SR882_03515</name>
</gene>
<evidence type="ECO:0000256" key="1">
    <source>
        <dbReference type="ARBA" id="ARBA00004141"/>
    </source>
</evidence>
<dbReference type="InterPro" id="IPR027359">
    <property type="entry name" value="Volt_channel_dom_sf"/>
</dbReference>
<feature type="region of interest" description="Disordered" evidence="8">
    <location>
        <begin position="277"/>
        <end position="299"/>
    </location>
</feature>
<dbReference type="Pfam" id="PF07885">
    <property type="entry name" value="Ion_trans_2"/>
    <property type="match status" value="1"/>
</dbReference>
<dbReference type="Gene3D" id="1.10.287.70">
    <property type="match status" value="1"/>
</dbReference>
<feature type="domain" description="Potassium channel" evidence="10">
    <location>
        <begin position="172"/>
        <end position="243"/>
    </location>
</feature>
<evidence type="ECO:0000256" key="2">
    <source>
        <dbReference type="ARBA" id="ARBA00022448"/>
    </source>
</evidence>
<keyword evidence="3 9" id="KW-0812">Transmembrane</keyword>
<evidence type="ECO:0000256" key="4">
    <source>
        <dbReference type="ARBA" id="ARBA00022989"/>
    </source>
</evidence>
<dbReference type="InterPro" id="IPR028325">
    <property type="entry name" value="VG_K_chnl"/>
</dbReference>
<evidence type="ECO:0000256" key="7">
    <source>
        <dbReference type="ARBA" id="ARBA00023303"/>
    </source>
</evidence>
<keyword evidence="4 9" id="KW-1133">Transmembrane helix</keyword>
<evidence type="ECO:0000259" key="10">
    <source>
        <dbReference type="Pfam" id="PF07885"/>
    </source>
</evidence>
<evidence type="ECO:0000256" key="5">
    <source>
        <dbReference type="ARBA" id="ARBA00023065"/>
    </source>
</evidence>
<feature type="transmembrane region" description="Helical" evidence="9">
    <location>
        <begin position="78"/>
        <end position="98"/>
    </location>
</feature>
<evidence type="ECO:0000313" key="11">
    <source>
        <dbReference type="EMBL" id="WQH16984.1"/>
    </source>
</evidence>
<keyword evidence="2" id="KW-0813">Transport</keyword>
<evidence type="ECO:0000256" key="3">
    <source>
        <dbReference type="ARBA" id="ARBA00022692"/>
    </source>
</evidence>
<keyword evidence="12" id="KW-1185">Reference proteome</keyword>
<keyword evidence="7" id="KW-0407">Ion channel</keyword>
<reference evidence="11 12" key="1">
    <citation type="submission" date="2023-11" db="EMBL/GenBank/DDBJ databases">
        <title>MicrobeMod: A computational toolkit for identifying prokaryotic methylation and restriction-modification with nanopore sequencing.</title>
        <authorList>
            <person name="Crits-Christoph A."/>
            <person name="Kang S.C."/>
            <person name="Lee H."/>
            <person name="Ostrov N."/>
        </authorList>
    </citation>
    <scope>NUCLEOTIDE SEQUENCE [LARGE SCALE GENOMIC DNA]</scope>
    <source>
        <strain evidence="11 12">ATCC 49870</strain>
    </source>
</reference>
<proteinExistence type="predicted"/>
<dbReference type="PANTHER" id="PTHR11537:SF254">
    <property type="entry name" value="POTASSIUM VOLTAGE-GATED CHANNEL PROTEIN SHAB"/>
    <property type="match status" value="1"/>
</dbReference>
<dbReference type="PANTHER" id="PTHR11537">
    <property type="entry name" value="VOLTAGE-GATED POTASSIUM CHANNEL"/>
    <property type="match status" value="1"/>
</dbReference>
<dbReference type="EMBL" id="CP140153">
    <property type="protein sequence ID" value="WQH16984.1"/>
    <property type="molecule type" value="Genomic_DNA"/>
</dbReference>
<keyword evidence="6 9" id="KW-0472">Membrane</keyword>
<protein>
    <submittedName>
        <fullName evidence="11">Ion channel</fullName>
    </submittedName>
</protein>
<dbReference type="RefSeq" id="WP_322521968.1">
    <property type="nucleotide sequence ID" value="NZ_CP140153.1"/>
</dbReference>
<comment type="subcellular location">
    <subcellularLocation>
        <location evidence="1">Membrane</location>
        <topology evidence="1">Multi-pass membrane protein</topology>
    </subcellularLocation>
</comment>
<evidence type="ECO:0000256" key="6">
    <source>
        <dbReference type="ARBA" id="ARBA00023136"/>
    </source>
</evidence>
<evidence type="ECO:0000256" key="9">
    <source>
        <dbReference type="SAM" id="Phobius"/>
    </source>
</evidence>
<dbReference type="Proteomes" id="UP001327459">
    <property type="component" value="Chromosome"/>
</dbReference>
<organism evidence="11 12">
    <name type="scientific">Guyparkeria halophila</name>
    <dbReference type="NCBI Taxonomy" id="47960"/>
    <lineage>
        <taxon>Bacteria</taxon>
        <taxon>Pseudomonadati</taxon>
        <taxon>Pseudomonadota</taxon>
        <taxon>Gammaproteobacteria</taxon>
        <taxon>Chromatiales</taxon>
        <taxon>Thioalkalibacteraceae</taxon>
        <taxon>Guyparkeria</taxon>
    </lineage>
</organism>